<dbReference type="EMBL" id="LGTQ01000006">
    <property type="protein sequence ID" value="KPM48483.1"/>
    <property type="molecule type" value="Genomic_DNA"/>
</dbReference>
<feature type="transmembrane region" description="Helical" evidence="1">
    <location>
        <begin position="148"/>
        <end position="180"/>
    </location>
</feature>
<feature type="transmembrane region" description="Helical" evidence="1">
    <location>
        <begin position="192"/>
        <end position="213"/>
    </location>
</feature>
<keyword evidence="1" id="KW-1133">Transmembrane helix</keyword>
<dbReference type="RefSeq" id="WP_055146163.1">
    <property type="nucleotide sequence ID" value="NZ_JXSZ01000006.1"/>
</dbReference>
<evidence type="ECO:0000256" key="1">
    <source>
        <dbReference type="SAM" id="Phobius"/>
    </source>
</evidence>
<organism evidence="2 3">
    <name type="scientific">Jiulongibacter sediminis</name>
    <dbReference type="NCBI Taxonomy" id="1605367"/>
    <lineage>
        <taxon>Bacteria</taxon>
        <taxon>Pseudomonadati</taxon>
        <taxon>Bacteroidota</taxon>
        <taxon>Cytophagia</taxon>
        <taxon>Cytophagales</taxon>
        <taxon>Leadbetterellaceae</taxon>
        <taxon>Jiulongibacter</taxon>
    </lineage>
</organism>
<dbReference type="AlphaFoldDB" id="A0A0P7BUK9"/>
<proteinExistence type="predicted"/>
<evidence type="ECO:0000313" key="2">
    <source>
        <dbReference type="EMBL" id="KPM48483.1"/>
    </source>
</evidence>
<keyword evidence="1" id="KW-0472">Membrane</keyword>
<dbReference type="STRING" id="1605367.AFM12_07585"/>
<name>A0A0P7BUK9_9BACT</name>
<feature type="transmembrane region" description="Helical" evidence="1">
    <location>
        <begin position="323"/>
        <end position="342"/>
    </location>
</feature>
<feature type="transmembrane region" description="Helical" evidence="1">
    <location>
        <begin position="241"/>
        <end position="259"/>
    </location>
</feature>
<feature type="transmembrane region" description="Helical" evidence="1">
    <location>
        <begin position="294"/>
        <end position="314"/>
    </location>
</feature>
<evidence type="ECO:0008006" key="4">
    <source>
        <dbReference type="Google" id="ProtNLM"/>
    </source>
</evidence>
<reference evidence="2 3" key="1">
    <citation type="submission" date="2015-07" db="EMBL/GenBank/DDBJ databases">
        <title>The draft genome sequence of Leadbetterella sp. JN14-9.</title>
        <authorList>
            <person name="Liu Y."/>
            <person name="Du J."/>
            <person name="Shao Z."/>
        </authorList>
    </citation>
    <scope>NUCLEOTIDE SEQUENCE [LARGE SCALE GENOMIC DNA]</scope>
    <source>
        <strain evidence="2 3">JN14-9</strain>
    </source>
</reference>
<accession>A0A0P7BUK9</accession>
<gene>
    <name evidence="2" type="ORF">AFM12_07585</name>
</gene>
<dbReference type="OrthoDB" id="176190at2"/>
<feature type="transmembrane region" description="Helical" evidence="1">
    <location>
        <begin position="271"/>
        <end position="288"/>
    </location>
</feature>
<feature type="transmembrane region" description="Helical" evidence="1">
    <location>
        <begin position="76"/>
        <end position="97"/>
    </location>
</feature>
<comment type="caution">
    <text evidence="2">The sequence shown here is derived from an EMBL/GenBank/DDBJ whole genome shotgun (WGS) entry which is preliminary data.</text>
</comment>
<feature type="transmembrane region" description="Helical" evidence="1">
    <location>
        <begin position="109"/>
        <end position="136"/>
    </location>
</feature>
<dbReference type="Proteomes" id="UP000050454">
    <property type="component" value="Unassembled WGS sequence"/>
</dbReference>
<keyword evidence="1" id="KW-0812">Transmembrane</keyword>
<protein>
    <recommendedName>
        <fullName evidence="4">Glycosyltransferase RgtA/B/C/D-like domain-containing protein</fullName>
    </recommendedName>
</protein>
<evidence type="ECO:0000313" key="3">
    <source>
        <dbReference type="Proteomes" id="UP000050454"/>
    </source>
</evidence>
<sequence>MSSKAQQNLFFIFFSLLYFSTGSPYIYASVGIDPSWTESLVMAINQGFTFGKDFIFNYGPLGYLNTLLLPEGISPWLMFLFHLFVLANYLFIIKLSFDKLGGEWWRSAIVSVVIFLPWGFFADITFTLFYLMLFWLLYVHQTRNTVGLLVAVILAVLIFYIKVNLSLIAYTVFTGSLIYFALSKRITWRTGLIVLVFLLVLTYAFAGLLNVSLPDYLGASLKIIDAYQDGQAVNIMTNKELFLLLGFEGLIVLLVLIHLVKNLAWVRDTIYLYLVVAMAWFLCFKQAHTAVAHYNVFGFFLFLPVLAVLIFLFADRFKGSGKLLVTVLIIQLIATQFIRLSYTQYSAKNYFLFFFPDAVAQEVKESQNTLELFKTFTQKNPVNYFKRLFTYDYENNFKGEKLNEIRLLPAHIRAKINEQSVDIMPWEISYVFLNKLNYNPRPIIQTYQANSDWLAEVNEKKYTSASAPDYVLANVHDYREQNSIWMDKGAYLALRENYSLTDTVDMPEETYFLFEKQKSGVIEYQKMTPQTGLWDTQIEIPEAGDLYLHANIEYSIPGKIARLLFQPPYLRCLVTYRDGTEESFRIPPPILQGGIMVSERVVSNDDFNRFVQELSGNKKPERVKFWSTMGWGFKKEFDYHFEIVVP</sequence>
<keyword evidence="3" id="KW-1185">Reference proteome</keyword>